<dbReference type="EMBL" id="SOYY01000025">
    <property type="protein sequence ID" value="KAA0701637.1"/>
    <property type="molecule type" value="Genomic_DNA"/>
</dbReference>
<dbReference type="Gene3D" id="2.40.50.120">
    <property type="match status" value="1"/>
</dbReference>
<reference evidence="13 14" key="1">
    <citation type="journal article" date="2019" name="Mol. Ecol. Resour.">
        <title>Chromosome-level genome assembly of Triplophysa tibetana, a fish adapted to the harsh high-altitude environment of the Tibetan Plateau.</title>
        <authorList>
            <person name="Yang X."/>
            <person name="Liu H."/>
            <person name="Ma Z."/>
            <person name="Zou Y."/>
            <person name="Zou M."/>
            <person name="Mao Y."/>
            <person name="Li X."/>
            <person name="Wang H."/>
            <person name="Chen T."/>
            <person name="Wang W."/>
            <person name="Yang R."/>
        </authorList>
    </citation>
    <scope>NUCLEOTIDE SEQUENCE [LARGE SCALE GENOMIC DNA]</scope>
    <source>
        <strain evidence="13">TTIB1903HZAU</strain>
        <tissue evidence="13">Muscle</tissue>
    </source>
</reference>
<dbReference type="PROSITE" id="PS50189">
    <property type="entry name" value="NTR"/>
    <property type="match status" value="1"/>
</dbReference>
<comment type="subcellular location">
    <subcellularLocation>
        <location evidence="1">Secreted</location>
    </subcellularLocation>
</comment>
<comment type="caution">
    <text evidence="9">Lacks conserved residue(s) required for the propagation of feature annotation.</text>
</comment>
<evidence type="ECO:0000256" key="8">
    <source>
        <dbReference type="ARBA" id="ARBA00023157"/>
    </source>
</evidence>
<evidence type="ECO:0000313" key="13">
    <source>
        <dbReference type="EMBL" id="KAA0701637.1"/>
    </source>
</evidence>
<dbReference type="Gene3D" id="1.10.2000.10">
    <property type="entry name" value="Frizzled cysteine-rich domain"/>
    <property type="match status" value="1"/>
</dbReference>
<dbReference type="InterPro" id="IPR015526">
    <property type="entry name" value="Frizzled/SFRP"/>
</dbReference>
<evidence type="ECO:0000256" key="10">
    <source>
        <dbReference type="SAM" id="SignalP"/>
    </source>
</evidence>
<dbReference type="AlphaFoldDB" id="A0A5A9MZE9"/>
<dbReference type="InterPro" id="IPR020067">
    <property type="entry name" value="Frizzled_dom"/>
</dbReference>
<keyword evidence="8 9" id="KW-1015">Disulfide bond</keyword>
<keyword evidence="14" id="KW-1185">Reference proteome</keyword>
<dbReference type="SUPFAM" id="SSF63501">
    <property type="entry name" value="Frizzled cysteine-rich domain"/>
    <property type="match status" value="1"/>
</dbReference>
<evidence type="ECO:0000313" key="14">
    <source>
        <dbReference type="Proteomes" id="UP000324632"/>
    </source>
</evidence>
<keyword evidence="6 10" id="KW-0732">Signal</keyword>
<dbReference type="InterPro" id="IPR001134">
    <property type="entry name" value="Netrin_domain"/>
</dbReference>
<dbReference type="PANTHER" id="PTHR11309">
    <property type="entry name" value="FRIZZLED"/>
    <property type="match status" value="1"/>
</dbReference>
<evidence type="ECO:0000256" key="9">
    <source>
        <dbReference type="PROSITE-ProRule" id="PRU00090"/>
    </source>
</evidence>
<dbReference type="GO" id="GO:0030154">
    <property type="term" value="P:cell differentiation"/>
    <property type="evidence" value="ECO:0007669"/>
    <property type="project" value="UniProtKB-KW"/>
</dbReference>
<feature type="domain" description="FZ" evidence="11">
    <location>
        <begin position="33"/>
        <end position="153"/>
    </location>
</feature>
<dbReference type="GO" id="GO:0060070">
    <property type="term" value="P:canonical Wnt signaling pathway"/>
    <property type="evidence" value="ECO:0007669"/>
    <property type="project" value="TreeGrafter"/>
</dbReference>
<keyword evidence="4" id="KW-0964">Secreted</keyword>
<dbReference type="InterPro" id="IPR008993">
    <property type="entry name" value="TIMP-like_OB-fold"/>
</dbReference>
<comment type="caution">
    <text evidence="13">The sequence shown here is derived from an EMBL/GenBank/DDBJ whole genome shotgun (WGS) entry which is preliminary data.</text>
</comment>
<dbReference type="Pfam" id="PF01392">
    <property type="entry name" value="Fz"/>
    <property type="match status" value="1"/>
</dbReference>
<protein>
    <submittedName>
        <fullName evidence="13">Secreted frizzled-related protein 2</fullName>
    </submittedName>
</protein>
<dbReference type="GO" id="GO:0017147">
    <property type="term" value="F:Wnt-protein binding"/>
    <property type="evidence" value="ECO:0007669"/>
    <property type="project" value="TreeGrafter"/>
</dbReference>
<accession>A0A5A9MZE9</accession>
<comment type="similarity">
    <text evidence="2">Belongs to the secreted frizzled-related protein (sFRP) family.</text>
</comment>
<dbReference type="GO" id="GO:0035567">
    <property type="term" value="P:non-canonical Wnt signaling pathway"/>
    <property type="evidence" value="ECO:0007669"/>
    <property type="project" value="TreeGrafter"/>
</dbReference>
<evidence type="ECO:0000256" key="1">
    <source>
        <dbReference type="ARBA" id="ARBA00004613"/>
    </source>
</evidence>
<evidence type="ECO:0000259" key="12">
    <source>
        <dbReference type="PROSITE" id="PS50189"/>
    </source>
</evidence>
<feature type="disulfide bond" evidence="9">
    <location>
        <begin position="48"/>
        <end position="94"/>
    </location>
</feature>
<evidence type="ECO:0000259" key="11">
    <source>
        <dbReference type="PROSITE" id="PS50038"/>
    </source>
</evidence>
<feature type="disulfide bond" evidence="9">
    <location>
        <begin position="116"/>
        <end position="140"/>
    </location>
</feature>
<dbReference type="SUPFAM" id="SSF50242">
    <property type="entry name" value="TIMP-like"/>
    <property type="match status" value="1"/>
</dbReference>
<organism evidence="13 14">
    <name type="scientific">Triplophysa tibetana</name>
    <dbReference type="NCBI Taxonomy" id="1572043"/>
    <lineage>
        <taxon>Eukaryota</taxon>
        <taxon>Metazoa</taxon>
        <taxon>Chordata</taxon>
        <taxon>Craniata</taxon>
        <taxon>Vertebrata</taxon>
        <taxon>Euteleostomi</taxon>
        <taxon>Actinopterygii</taxon>
        <taxon>Neopterygii</taxon>
        <taxon>Teleostei</taxon>
        <taxon>Ostariophysi</taxon>
        <taxon>Cypriniformes</taxon>
        <taxon>Nemacheilidae</taxon>
        <taxon>Triplophysa</taxon>
    </lineage>
</organism>
<evidence type="ECO:0000256" key="3">
    <source>
        <dbReference type="ARBA" id="ARBA00022473"/>
    </source>
</evidence>
<dbReference type="InterPro" id="IPR036790">
    <property type="entry name" value="Frizzled_dom_sf"/>
</dbReference>
<evidence type="ECO:0000256" key="5">
    <source>
        <dbReference type="ARBA" id="ARBA00022687"/>
    </source>
</evidence>
<feature type="signal peptide" evidence="10">
    <location>
        <begin position="1"/>
        <end position="23"/>
    </location>
</feature>
<keyword evidence="7" id="KW-0221">Differentiation</keyword>
<dbReference type="PANTHER" id="PTHR11309:SF149">
    <property type="entry name" value="SECRETED FRIZZLED-RELATED PROTEIN 2-LIKE"/>
    <property type="match status" value="1"/>
</dbReference>
<gene>
    <name evidence="13" type="ORF">E1301_Tti022904</name>
</gene>
<keyword evidence="3" id="KW-0217">Developmental protein</keyword>
<evidence type="ECO:0000256" key="2">
    <source>
        <dbReference type="ARBA" id="ARBA00010054"/>
    </source>
</evidence>
<dbReference type="FunFam" id="1.10.2000.10:FF:000001">
    <property type="entry name" value="secreted frizzled-related protein 2"/>
    <property type="match status" value="1"/>
</dbReference>
<dbReference type="GO" id="GO:0005615">
    <property type="term" value="C:extracellular space"/>
    <property type="evidence" value="ECO:0007669"/>
    <property type="project" value="TreeGrafter"/>
</dbReference>
<feature type="chain" id="PRO_5023028409" evidence="10">
    <location>
        <begin position="24"/>
        <end position="298"/>
    </location>
</feature>
<evidence type="ECO:0000256" key="4">
    <source>
        <dbReference type="ARBA" id="ARBA00022525"/>
    </source>
</evidence>
<dbReference type="PROSITE" id="PS50038">
    <property type="entry name" value="FZ"/>
    <property type="match status" value="1"/>
</dbReference>
<sequence>MMLCVYSLCVCVLMMSVVCPSRADEDDGPVSSPARSECKPVPNTMHLCSGIGYREMRLPNLLGHESPREAQQQSAAWTPLLGKHCHLDARRFLCALFAPVCLPELAVPVRPCRSLCEAVRDACLPVMSAFGFPWPEMFNCSRFPDGSDLCVPGEREPNRAVTTDTPKGSVMCEVCSQESEAETEIQQNFCSTQFAFRLRIGSFSLDGSDVRVVPQGRSRVLRWETSPQEQQAAMEQSALWLLEGRSCSCRALEGRLTGSYIALGDMLNGRMLLKRLIRWSREEKELKKFIRTLLRQNC</sequence>
<dbReference type="Proteomes" id="UP000324632">
    <property type="component" value="Chromosome 25"/>
</dbReference>
<feature type="disulfide bond" evidence="9">
    <location>
        <begin position="85"/>
        <end position="123"/>
    </location>
</feature>
<name>A0A5A9MZE9_9TELE</name>
<feature type="domain" description="NTR" evidence="12">
    <location>
        <begin position="172"/>
        <end position="298"/>
    </location>
</feature>
<keyword evidence="5" id="KW-0879">Wnt signaling pathway</keyword>
<dbReference type="SMART" id="SM00063">
    <property type="entry name" value="FRI"/>
    <property type="match status" value="1"/>
</dbReference>
<proteinExistence type="inferred from homology"/>
<evidence type="ECO:0000256" key="7">
    <source>
        <dbReference type="ARBA" id="ARBA00022782"/>
    </source>
</evidence>
<evidence type="ECO:0000256" key="6">
    <source>
        <dbReference type="ARBA" id="ARBA00022729"/>
    </source>
</evidence>